<dbReference type="GO" id="GO:0005788">
    <property type="term" value="C:endoplasmic reticulum lumen"/>
    <property type="evidence" value="ECO:0007669"/>
    <property type="project" value="TreeGrafter"/>
</dbReference>
<evidence type="ECO:0000313" key="2">
    <source>
        <dbReference type="EMBL" id="VDN33791.1"/>
    </source>
</evidence>
<dbReference type="InterPro" id="IPR036249">
    <property type="entry name" value="Thioredoxin-like_sf"/>
</dbReference>
<dbReference type="PRINTS" id="PR00421">
    <property type="entry name" value="THIOREDOXIN"/>
</dbReference>
<dbReference type="AlphaFoldDB" id="A0A3P7NU31"/>
<dbReference type="SUPFAM" id="SSF52833">
    <property type="entry name" value="Thioredoxin-like"/>
    <property type="match status" value="2"/>
</dbReference>
<dbReference type="OrthoDB" id="5810603at2759"/>
<dbReference type="Proteomes" id="UP000271098">
    <property type="component" value="Unassembled WGS sequence"/>
</dbReference>
<evidence type="ECO:0000313" key="3">
    <source>
        <dbReference type="Proteomes" id="UP000271098"/>
    </source>
</evidence>
<dbReference type="EMBL" id="UYRT01088468">
    <property type="protein sequence ID" value="VDN33791.1"/>
    <property type="molecule type" value="Genomic_DNA"/>
</dbReference>
<dbReference type="PANTHER" id="PTHR44340">
    <property type="entry name" value="DNAJ HOMOLOG SUBFAMILY C MEMBER 10"/>
    <property type="match status" value="1"/>
</dbReference>
<evidence type="ECO:0000259" key="1">
    <source>
        <dbReference type="PROSITE" id="PS51352"/>
    </source>
</evidence>
<dbReference type="GO" id="GO:0016671">
    <property type="term" value="F:oxidoreductase activity, acting on a sulfur group of donors, disulfide as acceptor"/>
    <property type="evidence" value="ECO:0007669"/>
    <property type="project" value="TreeGrafter"/>
</dbReference>
<dbReference type="InterPro" id="IPR017937">
    <property type="entry name" value="Thioredoxin_CS"/>
</dbReference>
<dbReference type="InterPro" id="IPR013766">
    <property type="entry name" value="Thioredoxin_domain"/>
</dbReference>
<reference evidence="2 3" key="1">
    <citation type="submission" date="2018-11" db="EMBL/GenBank/DDBJ databases">
        <authorList>
            <consortium name="Pathogen Informatics"/>
        </authorList>
    </citation>
    <scope>NUCLEOTIDE SEQUENCE [LARGE SCALE GENOMIC DNA]</scope>
</reference>
<dbReference type="PROSITE" id="PS51352">
    <property type="entry name" value="THIOREDOXIN_2"/>
    <property type="match status" value="2"/>
</dbReference>
<feature type="domain" description="Thioredoxin" evidence="1">
    <location>
        <begin position="143"/>
        <end position="254"/>
    </location>
</feature>
<accession>A0A3P7NU31</accession>
<organism evidence="2 3">
    <name type="scientific">Gongylonema pulchrum</name>
    <dbReference type="NCBI Taxonomy" id="637853"/>
    <lineage>
        <taxon>Eukaryota</taxon>
        <taxon>Metazoa</taxon>
        <taxon>Ecdysozoa</taxon>
        <taxon>Nematoda</taxon>
        <taxon>Chromadorea</taxon>
        <taxon>Rhabditida</taxon>
        <taxon>Spirurina</taxon>
        <taxon>Spiruromorpha</taxon>
        <taxon>Spiruroidea</taxon>
        <taxon>Gongylonematidae</taxon>
        <taxon>Gongylonema</taxon>
    </lineage>
</organism>
<protein>
    <recommendedName>
        <fullName evidence="1">Thioredoxin domain-containing protein</fullName>
    </recommendedName>
</protein>
<dbReference type="PANTHER" id="PTHR44340:SF1">
    <property type="entry name" value="DNAJ HOMOLOG SUBFAMILY C MEMBER 10"/>
    <property type="match status" value="1"/>
</dbReference>
<feature type="domain" description="Thioredoxin" evidence="1">
    <location>
        <begin position="15"/>
        <end position="142"/>
    </location>
</feature>
<dbReference type="PROSITE" id="PS00194">
    <property type="entry name" value="THIOREDOXIN_1"/>
    <property type="match status" value="1"/>
</dbReference>
<proteinExistence type="predicted"/>
<sequence length="264" mass="30306">MMWYGEEKSYARTGYMDVSSIADFIDDARNPAVAELSPEDFEAFVLEPSEEIWVVDFFAPWCGPCNQLAPEFKKLARNMRRKDFVHFGMVDCDEYKWFCSNLGIHAYPTIRLYSSGSYTADYPSNWWRDHRTMEAWLISHLPSKVMEMGGDFYAQVLDNDEPWLIDFFVSWCSHCVDFAPVFEHIAEMLEGRVKLAKINCDSWPNICHAVGVKAYPTLRFYGGARGGHIQKTGGIPIQSQNADTVVQLVENELNKAKKLLKTEL</sequence>
<dbReference type="Pfam" id="PF00085">
    <property type="entry name" value="Thioredoxin"/>
    <property type="match status" value="2"/>
</dbReference>
<dbReference type="GO" id="GO:0015035">
    <property type="term" value="F:protein-disulfide reductase activity"/>
    <property type="evidence" value="ECO:0007669"/>
    <property type="project" value="TreeGrafter"/>
</dbReference>
<gene>
    <name evidence="2" type="ORF">GPUH_LOCUS19412</name>
</gene>
<keyword evidence="3" id="KW-1185">Reference proteome</keyword>
<dbReference type="Gene3D" id="3.40.30.10">
    <property type="entry name" value="Glutaredoxin"/>
    <property type="match status" value="2"/>
</dbReference>
<dbReference type="GO" id="GO:0036498">
    <property type="term" value="P:IRE1-mediated unfolded protein response"/>
    <property type="evidence" value="ECO:0007669"/>
    <property type="project" value="TreeGrafter"/>
</dbReference>
<name>A0A3P7NU31_9BILA</name>
<dbReference type="InterPro" id="IPR052460">
    <property type="entry name" value="ER_disulfide_reductase"/>
</dbReference>
<dbReference type="GO" id="GO:0051787">
    <property type="term" value="F:misfolded protein binding"/>
    <property type="evidence" value="ECO:0007669"/>
    <property type="project" value="TreeGrafter"/>
</dbReference>